<dbReference type="GO" id="GO:0046872">
    <property type="term" value="F:metal ion binding"/>
    <property type="evidence" value="ECO:0007669"/>
    <property type="project" value="UniProtKB-KW"/>
</dbReference>
<keyword evidence="6" id="KW-0862">Zinc</keyword>
<evidence type="ECO:0000259" key="11">
    <source>
        <dbReference type="Pfam" id="PF05193"/>
    </source>
</evidence>
<comment type="caution">
    <text evidence="12">The sequence shown here is derived from an EMBL/GenBank/DDBJ whole genome shotgun (WGS) entry which is preliminary data.</text>
</comment>
<evidence type="ECO:0000313" key="12">
    <source>
        <dbReference type="EMBL" id="HIX86069.1"/>
    </source>
</evidence>
<sequence length="942" mass="106718">MIQRKTIFTTLLLCLIALTQVMAQGKPKPEPLPIDTAVRYGRLSNGLTYYIRHNELPKNRADFYIAQNVGSILEEENQRGLAHFLEHMAFDGSRNFPDDGMDEYIESVGMRSGENFNAYTSFDETVYMITNAPVDKSGVVDSCLLILHDWSGCLTLTDSAIRKERGVIREEWRTRQDAQTRMWEQQLPKMFPGSRYANRMPIGTIDVIENFKPDELRAYYKKWYRPDLQALIVVGDVDVDAVERTIQRMFADIPAPVNPAERKPEPVPDNDAPIVSIATDKEADNTILYLFYKHDTPPREVNGTLLHLMFDYVQQICATIMAERFDEILHQANPPFIYAEAYDSDQFMIAKTKSAWTVAAIAKEGEIDSTLIAMVKETQRVKRYGFTESEYERARDNVMKQYESAYNERNNRRNDAYTREYVHHFTNGGYIPGIEMEYELLKQYVPKVTAEWVNMFLRDFIGEKNIVISLTGPEKEGVAYPTEEELLRVFEEASRMPVAPYEETVSNEPLIPAPPAPGQIVKTEENQRFGATVMTLGNGIKVVLKPTEFKKDEILMTATAPGGSTTFGAEDVQNLKVFNEAIELGGLGAFSAIDLGKRLAGKKVSCAVSLGLDGRNVNGMAAPSDLRTLFELIYLEFTAPRADKEAFASFETRLKAQLESAELDPMTAFSDSLSRTAYGDNPRAARLRPADFEHISYDRIMEMRKECFDDATGFVFTFVGNIQADSIRPLIEQYLATLPTGGKVSQGDETKVPTIRKGERVNRFDRPLEIPQVSVAHLYSGVTAYSLENTLAATATKQILDLIYYDKIREKEGGTYGVGVFAGIGLFPKGWTVLQIGFNTDPAKWESMNAIVGEELERLANEGPRPEDFQKTRDNLLKRHAEVLQENSHWLDVLDRYYYYGLDKETDYEATVRALTPEKIQSFVRDLLRQGNRVEVIMRPAE</sequence>
<dbReference type="AlphaFoldDB" id="A0A9D1XRC5"/>
<evidence type="ECO:0000256" key="4">
    <source>
        <dbReference type="ARBA" id="ARBA00022723"/>
    </source>
</evidence>
<feature type="domain" description="Peptidase M16 C-terminal" evidence="11">
    <location>
        <begin position="695"/>
        <end position="876"/>
    </location>
</feature>
<proteinExistence type="inferred from homology"/>
<evidence type="ECO:0000256" key="9">
    <source>
        <dbReference type="SAM" id="SignalP"/>
    </source>
</evidence>
<evidence type="ECO:0000256" key="6">
    <source>
        <dbReference type="ARBA" id="ARBA00022833"/>
    </source>
</evidence>
<dbReference type="PANTHER" id="PTHR43690:SF34">
    <property type="entry name" value="ZINC PROTEASE PQQL-LIKE"/>
    <property type="match status" value="1"/>
</dbReference>
<dbReference type="PROSITE" id="PS00143">
    <property type="entry name" value="INSULINASE"/>
    <property type="match status" value="1"/>
</dbReference>
<feature type="chain" id="PRO_5039358124" evidence="9">
    <location>
        <begin position="24"/>
        <end position="942"/>
    </location>
</feature>
<dbReference type="SUPFAM" id="SSF63411">
    <property type="entry name" value="LuxS/MPP-like metallohydrolase"/>
    <property type="match status" value="4"/>
</dbReference>
<dbReference type="Pfam" id="PF05193">
    <property type="entry name" value="Peptidase_M16_C"/>
    <property type="match status" value="2"/>
</dbReference>
<evidence type="ECO:0000256" key="3">
    <source>
        <dbReference type="ARBA" id="ARBA00022670"/>
    </source>
</evidence>
<feature type="domain" description="Peptidase M16 N-terminal" evidence="10">
    <location>
        <begin position="65"/>
        <end position="188"/>
    </location>
</feature>
<comment type="cofactor">
    <cofactor evidence="1">
        <name>Zn(2+)</name>
        <dbReference type="ChEBI" id="CHEBI:29105"/>
    </cofactor>
</comment>
<feature type="domain" description="Peptidase M16 C-terminal" evidence="11">
    <location>
        <begin position="211"/>
        <end position="397"/>
    </location>
</feature>
<keyword evidence="9" id="KW-0732">Signal</keyword>
<dbReference type="InterPro" id="IPR050626">
    <property type="entry name" value="Peptidase_M16"/>
</dbReference>
<evidence type="ECO:0000256" key="8">
    <source>
        <dbReference type="RuleBase" id="RU004447"/>
    </source>
</evidence>
<evidence type="ECO:0000259" key="10">
    <source>
        <dbReference type="Pfam" id="PF00675"/>
    </source>
</evidence>
<accession>A0A9D1XRC5</accession>
<dbReference type="InterPro" id="IPR001431">
    <property type="entry name" value="Pept_M16_Zn_BS"/>
</dbReference>
<gene>
    <name evidence="12" type="ORF">H9848_05630</name>
</gene>
<dbReference type="Proteomes" id="UP000823847">
    <property type="component" value="Unassembled WGS sequence"/>
</dbReference>
<dbReference type="PANTHER" id="PTHR43690">
    <property type="entry name" value="NARDILYSIN"/>
    <property type="match status" value="1"/>
</dbReference>
<dbReference type="GO" id="GO:0006508">
    <property type="term" value="P:proteolysis"/>
    <property type="evidence" value="ECO:0007669"/>
    <property type="project" value="UniProtKB-KW"/>
</dbReference>
<reference evidence="12" key="1">
    <citation type="journal article" date="2021" name="PeerJ">
        <title>Extensive microbial diversity within the chicken gut microbiome revealed by metagenomics and culture.</title>
        <authorList>
            <person name="Gilroy R."/>
            <person name="Ravi A."/>
            <person name="Getino M."/>
            <person name="Pursley I."/>
            <person name="Horton D.L."/>
            <person name="Alikhan N.F."/>
            <person name="Baker D."/>
            <person name="Gharbi K."/>
            <person name="Hall N."/>
            <person name="Watson M."/>
            <person name="Adriaenssens E.M."/>
            <person name="Foster-Nyarko E."/>
            <person name="Jarju S."/>
            <person name="Secka A."/>
            <person name="Antonio M."/>
            <person name="Oren A."/>
            <person name="Chaudhuri R.R."/>
            <person name="La Ragione R."/>
            <person name="Hildebrand F."/>
            <person name="Pallen M.J."/>
        </authorList>
    </citation>
    <scope>NUCLEOTIDE SEQUENCE</scope>
    <source>
        <strain evidence="12">ChiHecec2B26-12326</strain>
    </source>
</reference>
<evidence type="ECO:0000256" key="1">
    <source>
        <dbReference type="ARBA" id="ARBA00001947"/>
    </source>
</evidence>
<protein>
    <submittedName>
        <fullName evidence="12">Insulinase family protein</fullName>
    </submittedName>
</protein>
<dbReference type="InterPro" id="IPR011765">
    <property type="entry name" value="Pept_M16_N"/>
</dbReference>
<dbReference type="InterPro" id="IPR011249">
    <property type="entry name" value="Metalloenz_LuxS/M16"/>
</dbReference>
<evidence type="ECO:0000256" key="7">
    <source>
        <dbReference type="ARBA" id="ARBA00023049"/>
    </source>
</evidence>
<keyword evidence="5" id="KW-0378">Hydrolase</keyword>
<evidence type="ECO:0000256" key="5">
    <source>
        <dbReference type="ARBA" id="ARBA00022801"/>
    </source>
</evidence>
<dbReference type="GO" id="GO:0004222">
    <property type="term" value="F:metalloendopeptidase activity"/>
    <property type="evidence" value="ECO:0007669"/>
    <property type="project" value="InterPro"/>
</dbReference>
<organism evidence="12 13">
    <name type="scientific">Candidatus Parabacteroides intestinigallinarum</name>
    <dbReference type="NCBI Taxonomy" id="2838722"/>
    <lineage>
        <taxon>Bacteria</taxon>
        <taxon>Pseudomonadati</taxon>
        <taxon>Bacteroidota</taxon>
        <taxon>Bacteroidia</taxon>
        <taxon>Bacteroidales</taxon>
        <taxon>Tannerellaceae</taxon>
        <taxon>Parabacteroides</taxon>
    </lineage>
</organism>
<dbReference type="InterPro" id="IPR007863">
    <property type="entry name" value="Peptidase_M16_C"/>
</dbReference>
<name>A0A9D1XRC5_9BACT</name>
<dbReference type="EMBL" id="DXEN01000039">
    <property type="protein sequence ID" value="HIX86069.1"/>
    <property type="molecule type" value="Genomic_DNA"/>
</dbReference>
<keyword evidence="7" id="KW-0482">Metalloprotease</keyword>
<evidence type="ECO:0000313" key="13">
    <source>
        <dbReference type="Proteomes" id="UP000823847"/>
    </source>
</evidence>
<dbReference type="Pfam" id="PF00675">
    <property type="entry name" value="Peptidase_M16"/>
    <property type="match status" value="1"/>
</dbReference>
<keyword evidence="4" id="KW-0479">Metal-binding</keyword>
<feature type="signal peptide" evidence="9">
    <location>
        <begin position="1"/>
        <end position="23"/>
    </location>
</feature>
<dbReference type="Gene3D" id="3.30.830.10">
    <property type="entry name" value="Metalloenzyme, LuxS/M16 peptidase-like"/>
    <property type="match status" value="4"/>
</dbReference>
<reference evidence="12" key="2">
    <citation type="submission" date="2021-04" db="EMBL/GenBank/DDBJ databases">
        <authorList>
            <person name="Gilroy R."/>
        </authorList>
    </citation>
    <scope>NUCLEOTIDE SEQUENCE</scope>
    <source>
        <strain evidence="12">ChiHecec2B26-12326</strain>
    </source>
</reference>
<keyword evidence="3" id="KW-0645">Protease</keyword>
<evidence type="ECO:0000256" key="2">
    <source>
        <dbReference type="ARBA" id="ARBA00007261"/>
    </source>
</evidence>
<comment type="similarity">
    <text evidence="2 8">Belongs to the peptidase M16 family.</text>
</comment>